<reference evidence="6 7" key="1">
    <citation type="submission" date="2024-07" db="EMBL/GenBank/DDBJ databases">
        <title>Section-level genome sequencing and comparative genomics of Aspergillus sections Usti and Cavernicolus.</title>
        <authorList>
            <consortium name="Lawrence Berkeley National Laboratory"/>
            <person name="Nybo J.L."/>
            <person name="Vesth T.C."/>
            <person name="Theobald S."/>
            <person name="Frisvad J.C."/>
            <person name="Larsen T.O."/>
            <person name="Kjaerboelling I."/>
            <person name="Rothschild-Mancinelli K."/>
            <person name="Lyhne E.K."/>
            <person name="Kogle M.E."/>
            <person name="Barry K."/>
            <person name="Clum A."/>
            <person name="Na H."/>
            <person name="Ledsgaard L."/>
            <person name="Lin J."/>
            <person name="Lipzen A."/>
            <person name="Kuo A."/>
            <person name="Riley R."/>
            <person name="Mondo S."/>
            <person name="Labutti K."/>
            <person name="Haridas S."/>
            <person name="Pangalinan J."/>
            <person name="Salamov A.A."/>
            <person name="Simmons B.A."/>
            <person name="Magnuson J.K."/>
            <person name="Chen J."/>
            <person name="Drula E."/>
            <person name="Henrissat B."/>
            <person name="Wiebenga A."/>
            <person name="Lubbers R.J."/>
            <person name="Gomes A.C."/>
            <person name="Macurrencykelacurrency M.R."/>
            <person name="Stajich J."/>
            <person name="Grigoriev I.V."/>
            <person name="Mortensen U.H."/>
            <person name="De Vries R.P."/>
            <person name="Baker S.E."/>
            <person name="Andersen M.R."/>
        </authorList>
    </citation>
    <scope>NUCLEOTIDE SEQUENCE [LARGE SCALE GENOMIC DNA]</scope>
    <source>
        <strain evidence="6 7">CBS 449.75</strain>
    </source>
</reference>
<evidence type="ECO:0000313" key="7">
    <source>
        <dbReference type="Proteomes" id="UP001610432"/>
    </source>
</evidence>
<dbReference type="GeneID" id="98144108"/>
<dbReference type="Pfam" id="PF00067">
    <property type="entry name" value="p450"/>
    <property type="match status" value="1"/>
</dbReference>
<dbReference type="InterPro" id="IPR001128">
    <property type="entry name" value="Cyt_P450"/>
</dbReference>
<dbReference type="PRINTS" id="PR00385">
    <property type="entry name" value="P450"/>
</dbReference>
<dbReference type="InterPro" id="IPR002401">
    <property type="entry name" value="Cyt_P450_E_grp-I"/>
</dbReference>
<dbReference type="Proteomes" id="UP001610432">
    <property type="component" value="Unassembled WGS sequence"/>
</dbReference>
<sequence>MKLVRVVEHDIESASKSPGTAPLFNSLTRQLLETRKEDPASFPLSERNFSFIPASLFGAGSDTTASTLCSAMLALVTTPGVLETAQAELDSVIGPNRLPSFTDIRDLPYLRALCKEVLRWRPVAVLGGTPHASSEDDMYRGYYIPKGTVILGNSWAINLNPEYYPDPDTFNPLRFLDVDPASLLYLAEGQENVKTPNLKGLAHPSKSGHSSFGWGRRICPGAELASNTLLITLSRLLWGFDIRPVPGVVYDTLDYTNGFNIRPRALKVNIEVRSERHREVLAGMYEVAMGFLGSLSPFTESML</sequence>
<protein>
    <submittedName>
        <fullName evidence="6">Cytochrome P450</fullName>
    </submittedName>
</protein>
<keyword evidence="5" id="KW-0349">Heme</keyword>
<keyword evidence="3 5" id="KW-0560">Oxidoreductase</keyword>
<proteinExistence type="inferred from homology"/>
<keyword evidence="4 5" id="KW-0408">Iron</keyword>
<evidence type="ECO:0000256" key="3">
    <source>
        <dbReference type="ARBA" id="ARBA00023002"/>
    </source>
</evidence>
<organism evidence="6 7">
    <name type="scientific">Aspergillus lucknowensis</name>
    <dbReference type="NCBI Taxonomy" id="176173"/>
    <lineage>
        <taxon>Eukaryota</taxon>
        <taxon>Fungi</taxon>
        <taxon>Dikarya</taxon>
        <taxon>Ascomycota</taxon>
        <taxon>Pezizomycotina</taxon>
        <taxon>Eurotiomycetes</taxon>
        <taxon>Eurotiomycetidae</taxon>
        <taxon>Eurotiales</taxon>
        <taxon>Aspergillaceae</taxon>
        <taxon>Aspergillus</taxon>
        <taxon>Aspergillus subgen. Nidulantes</taxon>
    </lineage>
</organism>
<comment type="similarity">
    <text evidence="1 5">Belongs to the cytochrome P450 family.</text>
</comment>
<dbReference type="PANTHER" id="PTHR46300:SF4">
    <property type="entry name" value="CYTOCHROME P450 98A3"/>
    <property type="match status" value="1"/>
</dbReference>
<keyword evidence="7" id="KW-1185">Reference proteome</keyword>
<evidence type="ECO:0000313" key="6">
    <source>
        <dbReference type="EMBL" id="KAL2867528.1"/>
    </source>
</evidence>
<dbReference type="InterPro" id="IPR017972">
    <property type="entry name" value="Cyt_P450_CS"/>
</dbReference>
<dbReference type="EMBL" id="JBFXLQ010000018">
    <property type="protein sequence ID" value="KAL2867528.1"/>
    <property type="molecule type" value="Genomic_DNA"/>
</dbReference>
<dbReference type="Gene3D" id="1.10.630.10">
    <property type="entry name" value="Cytochrome P450"/>
    <property type="match status" value="1"/>
</dbReference>
<dbReference type="RefSeq" id="XP_070886507.1">
    <property type="nucleotide sequence ID" value="XM_071029036.1"/>
</dbReference>
<name>A0ABR4LSL1_9EURO</name>
<evidence type="ECO:0000256" key="4">
    <source>
        <dbReference type="ARBA" id="ARBA00023004"/>
    </source>
</evidence>
<accession>A0ABR4LSL1</accession>
<evidence type="ECO:0000256" key="5">
    <source>
        <dbReference type="RuleBase" id="RU000461"/>
    </source>
</evidence>
<dbReference type="PRINTS" id="PR00463">
    <property type="entry name" value="EP450I"/>
</dbReference>
<evidence type="ECO:0000256" key="2">
    <source>
        <dbReference type="ARBA" id="ARBA00022723"/>
    </source>
</evidence>
<dbReference type="InterPro" id="IPR036396">
    <property type="entry name" value="Cyt_P450_sf"/>
</dbReference>
<keyword evidence="2 5" id="KW-0479">Metal-binding</keyword>
<dbReference type="InterPro" id="IPR050364">
    <property type="entry name" value="Cytochrome_P450_fung"/>
</dbReference>
<dbReference type="PANTHER" id="PTHR46300">
    <property type="entry name" value="P450, PUTATIVE (EUROFUNG)-RELATED-RELATED"/>
    <property type="match status" value="1"/>
</dbReference>
<dbReference type="PROSITE" id="PS00086">
    <property type="entry name" value="CYTOCHROME_P450"/>
    <property type="match status" value="1"/>
</dbReference>
<dbReference type="SUPFAM" id="SSF48264">
    <property type="entry name" value="Cytochrome P450"/>
    <property type="match status" value="1"/>
</dbReference>
<keyword evidence="5" id="KW-0503">Monooxygenase</keyword>
<comment type="caution">
    <text evidence="6">The sequence shown here is derived from an EMBL/GenBank/DDBJ whole genome shotgun (WGS) entry which is preliminary data.</text>
</comment>
<gene>
    <name evidence="6" type="ORF">BJX67DRAFT_352541</name>
</gene>
<evidence type="ECO:0000256" key="1">
    <source>
        <dbReference type="ARBA" id="ARBA00010617"/>
    </source>
</evidence>